<dbReference type="InterPro" id="IPR030564">
    <property type="entry name" value="Myotubularin"/>
</dbReference>
<dbReference type="EC" id="3.1.3.95" evidence="3"/>
<sequence length="973" mass="107605">MNPVETCGEAPPTLDGESPSEGNQSAEAAAPSLSDEISTSTSTGRPRQESLTSDAAVVSKRDLLQEREPSVIEDDALASPIQLLPGETLRRMGRSGIAGGIIMLTTYRLFITFKESFVNIPLRVIEYVSCVDVDSISATCKDGTVRMCKLASSEACFKWLHAIKHELAYCRTFVDYFAVSFSITAHELKYPPWNLKSGNPYKLGEELDRLGFDLKNTWRISNINENYKLCSSYPKENVVPRSYPEELLEKAAPFRARCRFPTVVWRNTHTGTVLARCSQPELGVFCQRSTEDEELIQAIIETCDAGDNTSGTDDGVKKLLVVDARSYSSAIANRAKGGGTEYTEYYKHCDIEFMALPNIHSVRSSFTAVRSLISGKASTTNWYSSLEATNWLTNLSTLISAAKHVVETLVTKPVLVHCSDGWDRTPQICSLAQIIMDPFYRTYKGFQILIAKEWLSFGHKFAQRCGHALGEFDPNEVSPIFLQWLDAVYQLTQQFPTAFEFNEACLIKLVQHTYSCMFGTFLCDSEGIKVCEEFHTETVEVWSLLDALKSQLSNILYTPNVHKTLDVSSHQSDLGLWTSVYSPQTSQANCLEAPIENRQLRRSRSFTDISSSTETNLHQVLVGRTLSDPDLSSSCQISIDNASGLAVSGSTASGGGKIGSTISLSNLRNEGRSRNNSEASGKESETRQKTENKSLGDGMGIMYDRYIDIDGLPYHVNLAIQGVVEMANNYEKEIDKLKRQIKYLQTLPAQQGSSECNNCHGLPILKFQNADGDCAPGSAGSNCSDQSDGSWETLSFREPNVRRWMPDHAVSHCCMCNAKFTVIRRKHHCRQCGEIFCDFCASEFAPIPEQQLFDPVRVCRNCHRDLSMAVDSLSKELDQVDDMAEDISHESHGTEASFPDDRHWTNSSSPASSTPRKPSAVTTTSPSAKELLSQDACRTSAHKAGHVSTSSGGSQKTCSQESINVENCIDGKD</sequence>
<dbReference type="SMART" id="SM00064">
    <property type="entry name" value="FYVE"/>
    <property type="match status" value="1"/>
</dbReference>
<evidence type="ECO:0000256" key="15">
    <source>
        <dbReference type="SAM" id="MobiDB-lite"/>
    </source>
</evidence>
<dbReference type="Gene3D" id="3.30.40.10">
    <property type="entry name" value="Zinc/RING finger domain, C3HC4 (zinc finger)"/>
    <property type="match status" value="1"/>
</dbReference>
<dbReference type="PROSITE" id="PS00383">
    <property type="entry name" value="TYR_PHOSPHATASE_1"/>
    <property type="match status" value="1"/>
</dbReference>
<feature type="compositionally biased region" description="Polar residues" evidence="15">
    <location>
        <begin position="947"/>
        <end position="962"/>
    </location>
</feature>
<feature type="compositionally biased region" description="Polar residues" evidence="15">
    <location>
        <begin position="35"/>
        <end position="53"/>
    </location>
</feature>
<evidence type="ECO:0000256" key="3">
    <source>
        <dbReference type="ARBA" id="ARBA00012903"/>
    </source>
</evidence>
<gene>
    <name evidence="18" type="ORF">EB796_022754</name>
</gene>
<evidence type="ECO:0000256" key="13">
    <source>
        <dbReference type="PROSITE-ProRule" id="PRU00091"/>
    </source>
</evidence>
<dbReference type="InterPro" id="IPR017455">
    <property type="entry name" value="Znf_FYVE-rel"/>
</dbReference>
<dbReference type="Pfam" id="PF06602">
    <property type="entry name" value="Myotub-related"/>
    <property type="match status" value="1"/>
</dbReference>
<evidence type="ECO:0000256" key="5">
    <source>
        <dbReference type="ARBA" id="ARBA00022771"/>
    </source>
</evidence>
<evidence type="ECO:0000256" key="1">
    <source>
        <dbReference type="ARBA" id="ARBA00004370"/>
    </source>
</evidence>
<comment type="similarity">
    <text evidence="2">Belongs to the protein-tyrosine phosphatase family. Non-receptor class myotubularin subfamily.</text>
</comment>
<feature type="region of interest" description="Disordered" evidence="15">
    <location>
        <begin position="1"/>
        <end position="55"/>
    </location>
</feature>
<dbReference type="CDD" id="cd15733">
    <property type="entry name" value="FYVE_MTMR4"/>
    <property type="match status" value="1"/>
</dbReference>
<keyword evidence="5 13" id="KW-0863">Zinc-finger</keyword>
<feature type="binding site" evidence="12">
    <location>
        <begin position="333"/>
        <end position="336"/>
    </location>
    <ligand>
        <name>substrate</name>
    </ligand>
</feature>
<evidence type="ECO:0000256" key="12">
    <source>
        <dbReference type="PIRSR" id="PIRSR630564-2"/>
    </source>
</evidence>
<dbReference type="InterPro" id="IPR011011">
    <property type="entry name" value="Znf_FYVE_PHD"/>
</dbReference>
<comment type="subcellular location">
    <subcellularLocation>
        <location evidence="1">Membrane</location>
    </subcellularLocation>
</comment>
<keyword evidence="14" id="KW-0175">Coiled coil</keyword>
<feature type="active site" description="Phosphocysteine intermediate" evidence="11">
    <location>
        <position position="418"/>
    </location>
</feature>
<dbReference type="PROSITE" id="PS50178">
    <property type="entry name" value="ZF_FYVE"/>
    <property type="match status" value="1"/>
</dbReference>
<feature type="compositionally biased region" description="Polar residues" evidence="15">
    <location>
        <begin position="905"/>
        <end position="927"/>
    </location>
</feature>
<dbReference type="Proteomes" id="UP000593567">
    <property type="component" value="Unassembled WGS sequence"/>
</dbReference>
<keyword evidence="7" id="KW-0862">Zinc</keyword>
<feature type="domain" description="Myotubularin phosphatase" evidence="17">
    <location>
        <begin position="197"/>
        <end position="581"/>
    </location>
</feature>
<dbReference type="PANTHER" id="PTHR10807:SF75">
    <property type="entry name" value="PHOSPHATIDYLINOSITOL-3-PHOSPHATE PHOSPHATASE"/>
    <property type="match status" value="1"/>
</dbReference>
<dbReference type="GO" id="GO:0010506">
    <property type="term" value="P:regulation of autophagy"/>
    <property type="evidence" value="ECO:0007669"/>
    <property type="project" value="TreeGrafter"/>
</dbReference>
<dbReference type="PANTHER" id="PTHR10807">
    <property type="entry name" value="MYOTUBULARIN-RELATED"/>
    <property type="match status" value="1"/>
</dbReference>
<dbReference type="SMART" id="SM00404">
    <property type="entry name" value="PTPc_motif"/>
    <property type="match status" value="1"/>
</dbReference>
<evidence type="ECO:0000256" key="11">
    <source>
        <dbReference type="PIRSR" id="PIRSR630564-1"/>
    </source>
</evidence>
<evidence type="ECO:0000256" key="8">
    <source>
        <dbReference type="ARBA" id="ARBA00023098"/>
    </source>
</evidence>
<dbReference type="GO" id="GO:0019903">
    <property type="term" value="F:protein phosphatase binding"/>
    <property type="evidence" value="ECO:0007669"/>
    <property type="project" value="TreeGrafter"/>
</dbReference>
<evidence type="ECO:0000256" key="14">
    <source>
        <dbReference type="SAM" id="Coils"/>
    </source>
</evidence>
<keyword evidence="9" id="KW-0472">Membrane</keyword>
<dbReference type="InterPro" id="IPR016130">
    <property type="entry name" value="Tyr_Pase_AS"/>
</dbReference>
<keyword evidence="6" id="KW-0378">Hydrolase</keyword>
<dbReference type="InterPro" id="IPR013083">
    <property type="entry name" value="Znf_RING/FYVE/PHD"/>
</dbReference>
<dbReference type="GO" id="GO:0008270">
    <property type="term" value="F:zinc ion binding"/>
    <property type="evidence" value="ECO:0007669"/>
    <property type="project" value="UniProtKB-KW"/>
</dbReference>
<dbReference type="Pfam" id="PF01363">
    <property type="entry name" value="FYVE"/>
    <property type="match status" value="1"/>
</dbReference>
<evidence type="ECO:0000256" key="4">
    <source>
        <dbReference type="ARBA" id="ARBA00022723"/>
    </source>
</evidence>
<evidence type="ECO:0000256" key="6">
    <source>
        <dbReference type="ARBA" id="ARBA00022801"/>
    </source>
</evidence>
<feature type="compositionally biased region" description="Basic and acidic residues" evidence="15">
    <location>
        <begin position="888"/>
        <end position="904"/>
    </location>
</feature>
<evidence type="ECO:0000259" key="16">
    <source>
        <dbReference type="PROSITE" id="PS50178"/>
    </source>
</evidence>
<dbReference type="InterPro" id="IPR010569">
    <property type="entry name" value="Myotubularin-like_Pase_dom"/>
</dbReference>
<dbReference type="PROSITE" id="PS51339">
    <property type="entry name" value="PPASE_MYOTUBULARIN"/>
    <property type="match status" value="1"/>
</dbReference>
<feature type="coiled-coil region" evidence="14">
    <location>
        <begin position="720"/>
        <end position="747"/>
    </location>
</feature>
<dbReference type="InterPro" id="IPR000306">
    <property type="entry name" value="Znf_FYVE"/>
</dbReference>
<evidence type="ECO:0000256" key="7">
    <source>
        <dbReference type="ARBA" id="ARBA00022833"/>
    </source>
</evidence>
<organism evidence="18 19">
    <name type="scientific">Bugula neritina</name>
    <name type="common">Brown bryozoan</name>
    <name type="synonym">Sertularia neritina</name>
    <dbReference type="NCBI Taxonomy" id="10212"/>
    <lineage>
        <taxon>Eukaryota</taxon>
        <taxon>Metazoa</taxon>
        <taxon>Spiralia</taxon>
        <taxon>Lophotrochozoa</taxon>
        <taxon>Bryozoa</taxon>
        <taxon>Gymnolaemata</taxon>
        <taxon>Cheilostomatida</taxon>
        <taxon>Flustrina</taxon>
        <taxon>Buguloidea</taxon>
        <taxon>Bugulidae</taxon>
        <taxon>Bugula</taxon>
    </lineage>
</organism>
<dbReference type="GO" id="GO:0005737">
    <property type="term" value="C:cytoplasm"/>
    <property type="evidence" value="ECO:0007669"/>
    <property type="project" value="TreeGrafter"/>
</dbReference>
<dbReference type="SUPFAM" id="SSF52799">
    <property type="entry name" value="(Phosphotyrosine protein) phosphatases II"/>
    <property type="match status" value="1"/>
</dbReference>
<feature type="region of interest" description="Disordered" evidence="15">
    <location>
        <begin position="888"/>
        <end position="962"/>
    </location>
</feature>
<feature type="region of interest" description="Disordered" evidence="15">
    <location>
        <begin position="658"/>
        <end position="695"/>
    </location>
</feature>
<dbReference type="GO" id="GO:0016020">
    <property type="term" value="C:membrane"/>
    <property type="evidence" value="ECO:0007669"/>
    <property type="project" value="UniProtKB-SubCell"/>
</dbReference>
<dbReference type="AlphaFoldDB" id="A0A7J7IYD4"/>
<dbReference type="OrthoDB" id="271628at2759"/>
<evidence type="ECO:0000313" key="19">
    <source>
        <dbReference type="Proteomes" id="UP000593567"/>
    </source>
</evidence>
<evidence type="ECO:0000256" key="2">
    <source>
        <dbReference type="ARBA" id="ARBA00007471"/>
    </source>
</evidence>
<dbReference type="GO" id="GO:0046856">
    <property type="term" value="P:phosphatidylinositol dephosphorylation"/>
    <property type="evidence" value="ECO:0007669"/>
    <property type="project" value="TreeGrafter"/>
</dbReference>
<protein>
    <recommendedName>
        <fullName evidence="3">phosphatidylinositol-3,5-bisphosphate 3-phosphatase</fullName>
        <ecNumber evidence="3">3.1.3.95</ecNumber>
    </recommendedName>
    <alternativeName>
        <fullName evidence="10">Phosphatidylinositol-3,5-bisphosphate 3-phosphatase</fullName>
    </alternativeName>
</protein>
<dbReference type="InterPro" id="IPR003595">
    <property type="entry name" value="Tyr_Pase_cat"/>
</dbReference>
<reference evidence="18" key="1">
    <citation type="submission" date="2020-06" db="EMBL/GenBank/DDBJ databases">
        <title>Draft genome of Bugula neritina, a colonial animal packing powerful symbionts and potential medicines.</title>
        <authorList>
            <person name="Rayko M."/>
        </authorList>
    </citation>
    <scope>NUCLEOTIDE SEQUENCE [LARGE SCALE GENOMIC DNA]</scope>
    <source>
        <strain evidence="18">Kwan_BN1</strain>
    </source>
</reference>
<evidence type="ECO:0000256" key="9">
    <source>
        <dbReference type="ARBA" id="ARBA00023136"/>
    </source>
</evidence>
<keyword evidence="19" id="KW-1185">Reference proteome</keyword>
<accession>A0A7J7IYD4</accession>
<name>A0A7J7IYD4_BUGNE</name>
<keyword evidence="8" id="KW-0443">Lipid metabolism</keyword>
<dbReference type="EMBL" id="VXIV02003268">
    <property type="protein sequence ID" value="KAF6018933.1"/>
    <property type="molecule type" value="Genomic_DNA"/>
</dbReference>
<dbReference type="InterPro" id="IPR046978">
    <property type="entry name" value="MTMR4_FYVE"/>
</dbReference>
<feature type="binding site" evidence="12">
    <location>
        <begin position="418"/>
        <end position="424"/>
    </location>
    <ligand>
        <name>substrate</name>
    </ligand>
</feature>
<feature type="binding site" evidence="12">
    <location>
        <begin position="358"/>
        <end position="359"/>
    </location>
    <ligand>
        <name>substrate</name>
    </ligand>
</feature>
<dbReference type="GO" id="GO:0004438">
    <property type="term" value="F:phosphatidylinositol-3-phosphate phosphatase activity"/>
    <property type="evidence" value="ECO:0007669"/>
    <property type="project" value="TreeGrafter"/>
</dbReference>
<evidence type="ECO:0000259" key="17">
    <source>
        <dbReference type="PROSITE" id="PS51339"/>
    </source>
</evidence>
<feature type="domain" description="FYVE-type" evidence="16">
    <location>
        <begin position="807"/>
        <end position="867"/>
    </location>
</feature>
<proteinExistence type="inferred from homology"/>
<evidence type="ECO:0000256" key="10">
    <source>
        <dbReference type="ARBA" id="ARBA00032571"/>
    </source>
</evidence>
<dbReference type="InterPro" id="IPR029021">
    <property type="entry name" value="Prot-tyrosine_phosphatase-like"/>
</dbReference>
<evidence type="ECO:0000313" key="18">
    <source>
        <dbReference type="EMBL" id="KAF6018933.1"/>
    </source>
</evidence>
<dbReference type="SUPFAM" id="SSF57903">
    <property type="entry name" value="FYVE/PHD zinc finger"/>
    <property type="match status" value="1"/>
</dbReference>
<dbReference type="GO" id="GO:0052629">
    <property type="term" value="F:phosphatidylinositol-3,5-bisphosphate 3-phosphatase activity"/>
    <property type="evidence" value="ECO:0007669"/>
    <property type="project" value="UniProtKB-EC"/>
</dbReference>
<keyword evidence="4" id="KW-0479">Metal-binding</keyword>
<comment type="caution">
    <text evidence="18">The sequence shown here is derived from an EMBL/GenBank/DDBJ whole genome shotgun (WGS) entry which is preliminary data.</text>
</comment>
<feature type="compositionally biased region" description="Basic and acidic residues" evidence="15">
    <location>
        <begin position="669"/>
        <end position="694"/>
    </location>
</feature>